<dbReference type="PANTHER" id="PTHR40266">
    <property type="entry name" value="TOXIN HIGB-1"/>
    <property type="match status" value="1"/>
</dbReference>
<reference evidence="1 2" key="1">
    <citation type="journal article" date="2021" name="bioRxiv">
        <title>Unraveling nitrogen, sulfur and carbon metabolic pathways and microbial community transcriptional responses to substrate deprivation and toxicity stresses in a bioreactor mimicking anoxic brackish coastal sediment conditions.</title>
        <authorList>
            <person name="Martins P.D."/>
            <person name="Echeveste M.J."/>
            <person name="Arshad A."/>
            <person name="Kurth J."/>
            <person name="Ouboter H."/>
            <person name="Jetten M.S.M."/>
            <person name="Welte C.U."/>
        </authorList>
    </citation>
    <scope>NUCLEOTIDE SEQUENCE [LARGE SCALE GENOMIC DNA]</scope>
    <source>
        <strain evidence="1">MAG_38</strain>
    </source>
</reference>
<dbReference type="InterPro" id="IPR035093">
    <property type="entry name" value="RelE/ParE_toxin_dom_sf"/>
</dbReference>
<name>A0AAJ1AJE8_9BACT</name>
<proteinExistence type="predicted"/>
<dbReference type="AlphaFoldDB" id="A0AAJ1AJE8"/>
<gene>
    <name evidence="1" type="ORF">K8G79_05505</name>
</gene>
<evidence type="ECO:0000313" key="1">
    <source>
        <dbReference type="EMBL" id="MBZ0159576.1"/>
    </source>
</evidence>
<dbReference type="Gene3D" id="3.30.2310.20">
    <property type="entry name" value="RelE-like"/>
    <property type="match status" value="1"/>
</dbReference>
<dbReference type="PANTHER" id="PTHR40266:SF2">
    <property type="entry name" value="TOXIN HIGB-1"/>
    <property type="match status" value="1"/>
</dbReference>
<evidence type="ECO:0000313" key="2">
    <source>
        <dbReference type="Proteomes" id="UP001197609"/>
    </source>
</evidence>
<accession>A0AAJ1AJE8</accession>
<organism evidence="1 2">
    <name type="scientific">Candidatus Methylomirabilis tolerans</name>
    <dbReference type="NCBI Taxonomy" id="3123416"/>
    <lineage>
        <taxon>Bacteria</taxon>
        <taxon>Candidatus Methylomirabilota</taxon>
        <taxon>Candidatus Methylomirabilia</taxon>
        <taxon>Candidatus Methylomirabilales</taxon>
        <taxon>Candidatus Methylomirabilaceae</taxon>
        <taxon>Candidatus Methylomirabilis</taxon>
    </lineage>
</organism>
<comment type="caution">
    <text evidence="1">The sequence shown here is derived from an EMBL/GenBank/DDBJ whole genome shotgun (WGS) entry which is preliminary data.</text>
</comment>
<dbReference type="EMBL" id="JAIOIU010000064">
    <property type="protein sequence ID" value="MBZ0159576.1"/>
    <property type="molecule type" value="Genomic_DNA"/>
</dbReference>
<protein>
    <submittedName>
        <fullName evidence="1">Type II toxin-antitoxin system RelE/ParE family toxin</fullName>
    </submittedName>
</protein>
<sequence>MIKTFRNRDTQALFKGRCPRRWQAIRQAAERKLAQLHAAATLDFLRSPPGNRLEALKGDRMGGWSIRINDQWRVCFRWAEGDVCDVEIVDYH</sequence>
<dbReference type="InterPro" id="IPR007711">
    <property type="entry name" value="HigB-1"/>
</dbReference>
<dbReference type="Pfam" id="PF05015">
    <property type="entry name" value="HigB-like_toxin"/>
    <property type="match status" value="1"/>
</dbReference>
<dbReference type="Proteomes" id="UP001197609">
    <property type="component" value="Unassembled WGS sequence"/>
</dbReference>
<dbReference type="SUPFAM" id="SSF143011">
    <property type="entry name" value="RelE-like"/>
    <property type="match status" value="1"/>
</dbReference>